<evidence type="ECO:0000313" key="5">
    <source>
        <dbReference type="Proteomes" id="UP000029221"/>
    </source>
</evidence>
<evidence type="ECO:0000256" key="1">
    <source>
        <dbReference type="SAM" id="MobiDB-lite"/>
    </source>
</evidence>
<dbReference type="InterPro" id="IPR011112">
    <property type="entry name" value="Rho-like_N"/>
</dbReference>
<evidence type="ECO:0000256" key="2">
    <source>
        <dbReference type="SAM" id="Phobius"/>
    </source>
</evidence>
<sequence length="204" mass="23618">MFQIADLKSKKLPELQEIAKDLNVPKYRSLRKLDLVYKILDVQAENPKALENLDLDNKSEDSPKKESKPDSKKESRLRLLKITNKRKNVDQEKTTIQSQQKRIRNLTLLLIKVSLLKKRITQKKQKPTILIRITKSLMTIVTIIVMKIVTIMTLEIRTTIAIRIITETTIAVTMFLKEIKITVIAIVTQILNLMESSRVKVFLT</sequence>
<dbReference type="InterPro" id="IPR036269">
    <property type="entry name" value="Rho_N_sf"/>
</dbReference>
<keyword evidence="2" id="KW-0812">Transmembrane</keyword>
<feature type="region of interest" description="Disordered" evidence="1">
    <location>
        <begin position="51"/>
        <end position="77"/>
    </location>
</feature>
<dbReference type="SMART" id="SM00959">
    <property type="entry name" value="Rho_N"/>
    <property type="match status" value="1"/>
</dbReference>
<keyword evidence="5" id="KW-1185">Reference proteome</keyword>
<evidence type="ECO:0000313" key="4">
    <source>
        <dbReference type="EMBL" id="GAK96227.1"/>
    </source>
</evidence>
<reference evidence="4" key="1">
    <citation type="journal article" date="2014" name="Genome Announc.">
        <title>Draft Genome Sequences of Marine Flavobacterium Nonlabens Strains NR17, NR24, NR27, NR32, NR33, and Ara13.</title>
        <authorList>
            <person name="Nakanishi M."/>
            <person name="Meirelles P."/>
            <person name="Suzuki R."/>
            <person name="Takatani N."/>
            <person name="Mino S."/>
            <person name="Suda W."/>
            <person name="Oshima K."/>
            <person name="Hattori M."/>
            <person name="Ohkuma M."/>
            <person name="Hosokawa M."/>
            <person name="Miyashita K."/>
            <person name="Thompson F.L."/>
            <person name="Niwa A."/>
            <person name="Sawabe T."/>
            <person name="Sawabe T."/>
        </authorList>
    </citation>
    <scope>NUCLEOTIDE SEQUENCE [LARGE SCALE GENOMIC DNA]</scope>
    <source>
        <strain evidence="4">JCM 19294</strain>
    </source>
</reference>
<keyword evidence="2" id="KW-0472">Membrane</keyword>
<name>A0A090Q206_9FLAO</name>
<gene>
    <name evidence="4" type="ORF">JCM19294_1740</name>
</gene>
<dbReference type="Pfam" id="PF07498">
    <property type="entry name" value="Rho_N"/>
    <property type="match status" value="1"/>
</dbReference>
<evidence type="ECO:0000259" key="3">
    <source>
        <dbReference type="SMART" id="SM00959"/>
    </source>
</evidence>
<feature type="domain" description="Rho termination factor-like N-terminal" evidence="3">
    <location>
        <begin position="6"/>
        <end position="48"/>
    </location>
</feature>
<dbReference type="GO" id="GO:0006353">
    <property type="term" value="P:DNA-templated transcription termination"/>
    <property type="evidence" value="ECO:0007669"/>
    <property type="project" value="InterPro"/>
</dbReference>
<keyword evidence="2" id="KW-1133">Transmembrane helix</keyword>
<protein>
    <submittedName>
        <fullName evidence="4">Transcription termination factor Rho</fullName>
    </submittedName>
</protein>
<dbReference type="eggNOG" id="COG1158">
    <property type="taxonomic scope" value="Bacteria"/>
</dbReference>
<accession>A0A090Q206</accession>
<feature type="compositionally biased region" description="Basic and acidic residues" evidence="1">
    <location>
        <begin position="55"/>
        <end position="77"/>
    </location>
</feature>
<dbReference type="Proteomes" id="UP000029221">
    <property type="component" value="Unassembled WGS sequence"/>
</dbReference>
<comment type="caution">
    <text evidence="4">The sequence shown here is derived from an EMBL/GenBank/DDBJ whole genome shotgun (WGS) entry which is preliminary data.</text>
</comment>
<feature type="transmembrane region" description="Helical" evidence="2">
    <location>
        <begin position="129"/>
        <end position="154"/>
    </location>
</feature>
<dbReference type="Gene3D" id="1.10.720.10">
    <property type="match status" value="1"/>
</dbReference>
<proteinExistence type="predicted"/>
<dbReference type="AlphaFoldDB" id="A0A090Q206"/>
<dbReference type="EMBL" id="BBML01000002">
    <property type="protein sequence ID" value="GAK96227.1"/>
    <property type="molecule type" value="Genomic_DNA"/>
</dbReference>
<organism evidence="4 5">
    <name type="scientific">Nonlabens tegetincola</name>
    <dbReference type="NCBI Taxonomy" id="323273"/>
    <lineage>
        <taxon>Bacteria</taxon>
        <taxon>Pseudomonadati</taxon>
        <taxon>Bacteroidota</taxon>
        <taxon>Flavobacteriia</taxon>
        <taxon>Flavobacteriales</taxon>
        <taxon>Flavobacteriaceae</taxon>
        <taxon>Nonlabens</taxon>
    </lineage>
</organism>
<dbReference type="SUPFAM" id="SSF68912">
    <property type="entry name" value="Rho N-terminal domain-like"/>
    <property type="match status" value="1"/>
</dbReference>